<organism evidence="1 2">
    <name type="scientific">Paenibacillus solisilvae</name>
    <dbReference type="NCBI Taxonomy" id="2486751"/>
    <lineage>
        <taxon>Bacteria</taxon>
        <taxon>Bacillati</taxon>
        <taxon>Bacillota</taxon>
        <taxon>Bacilli</taxon>
        <taxon>Bacillales</taxon>
        <taxon>Paenibacillaceae</taxon>
        <taxon>Paenibacillus</taxon>
    </lineage>
</organism>
<dbReference type="RefSeq" id="WP_379189339.1">
    <property type="nucleotide sequence ID" value="NZ_JBHSOW010000063.1"/>
</dbReference>
<proteinExistence type="predicted"/>
<dbReference type="EMBL" id="JBHSOW010000063">
    <property type="protein sequence ID" value="MFC5650758.1"/>
    <property type="molecule type" value="Genomic_DNA"/>
</dbReference>
<gene>
    <name evidence="1" type="ORF">ACFPYJ_16915</name>
</gene>
<keyword evidence="2" id="KW-1185">Reference proteome</keyword>
<reference evidence="2" key="1">
    <citation type="journal article" date="2019" name="Int. J. Syst. Evol. Microbiol.">
        <title>The Global Catalogue of Microorganisms (GCM) 10K type strain sequencing project: providing services to taxonomists for standard genome sequencing and annotation.</title>
        <authorList>
            <consortium name="The Broad Institute Genomics Platform"/>
            <consortium name="The Broad Institute Genome Sequencing Center for Infectious Disease"/>
            <person name="Wu L."/>
            <person name="Ma J."/>
        </authorList>
    </citation>
    <scope>NUCLEOTIDE SEQUENCE [LARGE SCALE GENOMIC DNA]</scope>
    <source>
        <strain evidence="2">CGMCC 1.3240</strain>
    </source>
</reference>
<dbReference type="Proteomes" id="UP001596047">
    <property type="component" value="Unassembled WGS sequence"/>
</dbReference>
<name>A0ABW0VY14_9BACL</name>
<protein>
    <submittedName>
        <fullName evidence="1">Uncharacterized protein</fullName>
    </submittedName>
</protein>
<accession>A0ABW0VY14</accession>
<comment type="caution">
    <text evidence="1">The sequence shown here is derived from an EMBL/GenBank/DDBJ whole genome shotgun (WGS) entry which is preliminary data.</text>
</comment>
<evidence type="ECO:0000313" key="1">
    <source>
        <dbReference type="EMBL" id="MFC5650758.1"/>
    </source>
</evidence>
<sequence length="44" mass="4925">MREGAVSQVMTDMIIIYQTALQGIGSFPAFLDFLGQDEEKKCKN</sequence>
<evidence type="ECO:0000313" key="2">
    <source>
        <dbReference type="Proteomes" id="UP001596047"/>
    </source>
</evidence>